<dbReference type="EMBL" id="BMPN01000003">
    <property type="protein sequence ID" value="GGJ61928.1"/>
    <property type="molecule type" value="Genomic_DNA"/>
</dbReference>
<proteinExistence type="predicted"/>
<comment type="caution">
    <text evidence="1">The sequence shown here is derived from an EMBL/GenBank/DDBJ whole genome shotgun (WGS) entry which is preliminary data.</text>
</comment>
<accession>A0ABQ2DMF3</accession>
<dbReference type="RefSeq" id="WP_188943306.1">
    <property type="nucleotide sequence ID" value="NZ_BMPN01000003.1"/>
</dbReference>
<evidence type="ECO:0000313" key="2">
    <source>
        <dbReference type="Proteomes" id="UP000634435"/>
    </source>
</evidence>
<dbReference type="Proteomes" id="UP000634435">
    <property type="component" value="Unassembled WGS sequence"/>
</dbReference>
<gene>
    <name evidence="1" type="ORF">GCM10007111_25040</name>
</gene>
<protein>
    <submittedName>
        <fullName evidence="1">Uncharacterized protein</fullName>
    </submittedName>
</protein>
<name>A0ABQ2DMF3_9BACI</name>
<keyword evidence="2" id="KW-1185">Reference proteome</keyword>
<sequence>MSKPLLEIRVDEDNSVPVVFYKGEEISNKISIHYDWVTRTEVEGQHELVLKYYDKDDHEIKMINFVRDGQ</sequence>
<organism evidence="1 2">
    <name type="scientific">Virgibacillus kapii</name>
    <dbReference type="NCBI Taxonomy" id="1638645"/>
    <lineage>
        <taxon>Bacteria</taxon>
        <taxon>Bacillati</taxon>
        <taxon>Bacillota</taxon>
        <taxon>Bacilli</taxon>
        <taxon>Bacillales</taxon>
        <taxon>Bacillaceae</taxon>
        <taxon>Virgibacillus</taxon>
    </lineage>
</organism>
<evidence type="ECO:0000313" key="1">
    <source>
        <dbReference type="EMBL" id="GGJ61928.1"/>
    </source>
</evidence>
<reference evidence="2" key="1">
    <citation type="journal article" date="2019" name="Int. J. Syst. Evol. Microbiol.">
        <title>The Global Catalogue of Microorganisms (GCM) 10K type strain sequencing project: providing services to taxonomists for standard genome sequencing and annotation.</title>
        <authorList>
            <consortium name="The Broad Institute Genomics Platform"/>
            <consortium name="The Broad Institute Genome Sequencing Center for Infectious Disease"/>
            <person name="Wu L."/>
            <person name="Ma J."/>
        </authorList>
    </citation>
    <scope>NUCLEOTIDE SEQUENCE [LARGE SCALE GENOMIC DNA]</scope>
    <source>
        <strain evidence="2">JCM 30071</strain>
    </source>
</reference>